<dbReference type="EMBL" id="CP022657">
    <property type="protein sequence ID" value="ASS75479.1"/>
    <property type="molecule type" value="Genomic_DNA"/>
</dbReference>
<dbReference type="Gene3D" id="1.10.260.40">
    <property type="entry name" value="lambda repressor-like DNA-binding domains"/>
    <property type="match status" value="1"/>
</dbReference>
<evidence type="ECO:0000313" key="3">
    <source>
        <dbReference type="Proteomes" id="UP000214688"/>
    </source>
</evidence>
<dbReference type="Proteomes" id="UP000214688">
    <property type="component" value="Chromosome"/>
</dbReference>
<feature type="domain" description="HTH cro/C1-type" evidence="1">
    <location>
        <begin position="21"/>
        <end position="77"/>
    </location>
</feature>
<dbReference type="PROSITE" id="PS50943">
    <property type="entry name" value="HTH_CROC1"/>
    <property type="match status" value="1"/>
</dbReference>
<sequence>MSQLDAPTHTYVDQIPLGRRIREIMKEKGSSYSMSAMASRLGMSRETLRVMLSGERGLYTFELEQIAQDLKVPLTRLTQADLMHYHSDKQFSKYISNGQWEESMRAAREHNDVAIGLSERAEATNRLQLVHFWKGELEEATRHCLEFYAMAEEINKKYQDSKILEKALNNLLNCYANMGQFDKALELIELVEPIFRDTPLMGLVYYTLARMELSRYELADAKMYFYKSHEQFLLSKVTDRIGRGYMNIAYIEYVTREYEKAKELFEAVFRTDPSVQIWFLAKKGLAKTLIKLKENRAAEEVIRSALQSDRIVEHLDVKALLLILLFRATGNPGYAEAVVSGMQYNKKERFIASRYLNRYYKGILRLGRSRSARVQRSNSKRLFSLDNNM</sequence>
<organism evidence="2 3">
    <name type="scientific">Tumebacillus algifaecis</name>
    <dbReference type="NCBI Taxonomy" id="1214604"/>
    <lineage>
        <taxon>Bacteria</taxon>
        <taxon>Bacillati</taxon>
        <taxon>Bacillota</taxon>
        <taxon>Bacilli</taxon>
        <taxon>Bacillales</taxon>
        <taxon>Alicyclobacillaceae</taxon>
        <taxon>Tumebacillus</taxon>
    </lineage>
</organism>
<dbReference type="InterPro" id="IPR001387">
    <property type="entry name" value="Cro/C1-type_HTH"/>
</dbReference>
<name>A0A223D142_9BACL</name>
<evidence type="ECO:0000259" key="1">
    <source>
        <dbReference type="PROSITE" id="PS50943"/>
    </source>
</evidence>
<reference evidence="2 3" key="1">
    <citation type="journal article" date="2015" name="Int. J. Syst. Evol. Microbiol.">
        <title>Tumebacillus algifaecis sp. nov., isolated from decomposing algal scum.</title>
        <authorList>
            <person name="Wu Y.F."/>
            <person name="Zhang B."/>
            <person name="Xing P."/>
            <person name="Wu Q.L."/>
            <person name="Liu S.J."/>
        </authorList>
    </citation>
    <scope>NUCLEOTIDE SEQUENCE [LARGE SCALE GENOMIC DNA]</scope>
    <source>
        <strain evidence="2 3">THMBR28</strain>
    </source>
</reference>
<dbReference type="Gene3D" id="1.25.40.10">
    <property type="entry name" value="Tetratricopeptide repeat domain"/>
    <property type="match status" value="2"/>
</dbReference>
<dbReference type="InterPro" id="IPR011990">
    <property type="entry name" value="TPR-like_helical_dom_sf"/>
</dbReference>
<dbReference type="AlphaFoldDB" id="A0A223D142"/>
<dbReference type="GO" id="GO:0003677">
    <property type="term" value="F:DNA binding"/>
    <property type="evidence" value="ECO:0007669"/>
    <property type="project" value="InterPro"/>
</dbReference>
<keyword evidence="3" id="KW-1185">Reference proteome</keyword>
<dbReference type="SMART" id="SM00028">
    <property type="entry name" value="TPR"/>
    <property type="match status" value="3"/>
</dbReference>
<protein>
    <recommendedName>
        <fullName evidence="1">HTH cro/C1-type domain-containing protein</fullName>
    </recommendedName>
</protein>
<gene>
    <name evidence="2" type="ORF">CIG75_11150</name>
</gene>
<dbReference type="KEGG" id="tab:CIG75_11150"/>
<dbReference type="SUPFAM" id="SSF48452">
    <property type="entry name" value="TPR-like"/>
    <property type="match status" value="1"/>
</dbReference>
<dbReference type="InterPro" id="IPR019734">
    <property type="entry name" value="TPR_rpt"/>
</dbReference>
<dbReference type="SUPFAM" id="SSF47413">
    <property type="entry name" value="lambda repressor-like DNA-binding domains"/>
    <property type="match status" value="1"/>
</dbReference>
<dbReference type="OrthoDB" id="2380504at2"/>
<dbReference type="InterPro" id="IPR010982">
    <property type="entry name" value="Lambda_DNA-bd_dom_sf"/>
</dbReference>
<evidence type="ECO:0000313" key="2">
    <source>
        <dbReference type="EMBL" id="ASS75479.1"/>
    </source>
</evidence>
<dbReference type="RefSeq" id="WP_094236723.1">
    <property type="nucleotide sequence ID" value="NZ_CP022657.1"/>
</dbReference>
<dbReference type="Pfam" id="PF13181">
    <property type="entry name" value="TPR_8"/>
    <property type="match status" value="1"/>
</dbReference>
<accession>A0A223D142</accession>
<proteinExistence type="predicted"/>